<evidence type="ECO:0000256" key="1">
    <source>
        <dbReference type="ARBA" id="ARBA00022723"/>
    </source>
</evidence>
<dbReference type="GO" id="GO:0004129">
    <property type="term" value="F:cytochrome-c oxidase activity"/>
    <property type="evidence" value="ECO:0007669"/>
    <property type="project" value="EnsemblFungi"/>
</dbReference>
<dbReference type="SUPFAM" id="SSF57802">
    <property type="entry name" value="Rubredoxin-like"/>
    <property type="match status" value="1"/>
</dbReference>
<dbReference type="EMBL" id="KQ257453">
    <property type="protein sequence ID" value="KND02441.1"/>
    <property type="molecule type" value="Genomic_DNA"/>
</dbReference>
<dbReference type="PANTHER" id="PTHR10122:SF0">
    <property type="entry name" value="CYTOCHROME C OXIDASE SUBUNIT 5B, ISOFORM A-RELATED"/>
    <property type="match status" value="1"/>
</dbReference>
<keyword evidence="1 3" id="KW-0479">Metal-binding</keyword>
<feature type="binding site" evidence="3">
    <location>
        <position position="139"/>
    </location>
    <ligand>
        <name>Zn(2+)</name>
        <dbReference type="ChEBI" id="CHEBI:29105"/>
    </ligand>
</feature>
<dbReference type="GeneID" id="27686459"/>
<reference evidence="4 5" key="1">
    <citation type="submission" date="2009-08" db="EMBL/GenBank/DDBJ databases">
        <title>The Genome Sequence of Spizellomyces punctatus strain DAOM BR117.</title>
        <authorList>
            <consortium name="The Broad Institute Genome Sequencing Platform"/>
            <person name="Russ C."/>
            <person name="Cuomo C."/>
            <person name="Shea T."/>
            <person name="Young S.K."/>
            <person name="Zeng Q."/>
            <person name="Koehrsen M."/>
            <person name="Haas B."/>
            <person name="Borodovsky M."/>
            <person name="Guigo R."/>
            <person name="Alvarado L."/>
            <person name="Berlin A."/>
            <person name="Bochicchio J."/>
            <person name="Borenstein D."/>
            <person name="Chapman S."/>
            <person name="Chen Z."/>
            <person name="Engels R."/>
            <person name="Freedman E."/>
            <person name="Gellesch M."/>
            <person name="Goldberg J."/>
            <person name="Griggs A."/>
            <person name="Gujja S."/>
            <person name="Heiman D."/>
            <person name="Hepburn T."/>
            <person name="Howarth C."/>
            <person name="Jen D."/>
            <person name="Larson L."/>
            <person name="Lewis B."/>
            <person name="Mehta T."/>
            <person name="Park D."/>
            <person name="Pearson M."/>
            <person name="Roberts A."/>
            <person name="Saif S."/>
            <person name="Shenoy N."/>
            <person name="Sisk P."/>
            <person name="Stolte C."/>
            <person name="Sykes S."/>
            <person name="Thomson T."/>
            <person name="Walk T."/>
            <person name="White J."/>
            <person name="Yandava C."/>
            <person name="Burger G."/>
            <person name="Gray M.W."/>
            <person name="Holland P.W.H."/>
            <person name="King N."/>
            <person name="Lang F.B.F."/>
            <person name="Roger A.J."/>
            <person name="Ruiz-Trillo I."/>
            <person name="Lander E."/>
            <person name="Nusbaum C."/>
        </authorList>
    </citation>
    <scope>NUCLEOTIDE SEQUENCE [LARGE SCALE GENOMIC DNA]</scope>
    <source>
        <strain evidence="4 5">DAOM BR117</strain>
    </source>
</reference>
<feature type="binding site" evidence="3">
    <location>
        <position position="120"/>
    </location>
    <ligand>
        <name>Zn(2+)</name>
        <dbReference type="ChEBI" id="CHEBI:29105"/>
    </ligand>
</feature>
<dbReference type="GO" id="GO:1990145">
    <property type="term" value="P:maintenance of translational fidelity"/>
    <property type="evidence" value="ECO:0007669"/>
    <property type="project" value="EnsemblFungi"/>
</dbReference>
<dbReference type="Gene3D" id="2.60.11.10">
    <property type="entry name" value="Cytochrome c oxidase, subunit Vb"/>
    <property type="match status" value="1"/>
</dbReference>
<evidence type="ECO:0000313" key="4">
    <source>
        <dbReference type="EMBL" id="KND02441.1"/>
    </source>
</evidence>
<keyword evidence="2 3" id="KW-0862">Zinc</keyword>
<feature type="binding site" evidence="3">
    <location>
        <position position="112"/>
    </location>
    <ligand>
        <name>Zn(2+)</name>
        <dbReference type="ChEBI" id="CHEBI:29105"/>
    </ligand>
</feature>
<sequence>MSAISRVAVLSTRAISLSARKATPAVCFSVASAARQATPTKESEPVIPGFREEGQIPTNWELMAGNERYEYMQRLAGKEPWEDLKPIVMSTRGTVANPTIIKGSDPERYIACTGFPADSHEAIWLTIRDHGRNDRCPHCGNVFKYQREHAHH</sequence>
<dbReference type="OrthoDB" id="10249250at2759"/>
<organism evidence="4 5">
    <name type="scientific">Spizellomyces punctatus (strain DAOM BR117)</name>
    <dbReference type="NCBI Taxonomy" id="645134"/>
    <lineage>
        <taxon>Eukaryota</taxon>
        <taxon>Fungi</taxon>
        <taxon>Fungi incertae sedis</taxon>
        <taxon>Chytridiomycota</taxon>
        <taxon>Chytridiomycota incertae sedis</taxon>
        <taxon>Chytridiomycetes</taxon>
        <taxon>Spizellomycetales</taxon>
        <taxon>Spizellomycetaceae</taxon>
        <taxon>Spizellomyces</taxon>
    </lineage>
</organism>
<dbReference type="eggNOG" id="KOG3352">
    <property type="taxonomic scope" value="Eukaryota"/>
</dbReference>
<protein>
    <recommendedName>
        <fullName evidence="6">Cytochrome c oxidase, subunit Vb</fullName>
    </recommendedName>
</protein>
<dbReference type="Pfam" id="PF01215">
    <property type="entry name" value="COX5B"/>
    <property type="match status" value="1"/>
</dbReference>
<accession>A0A0L0HLX8</accession>
<evidence type="ECO:0008006" key="6">
    <source>
        <dbReference type="Google" id="ProtNLM"/>
    </source>
</evidence>
<dbReference type="GO" id="GO:0008270">
    <property type="term" value="F:zinc ion binding"/>
    <property type="evidence" value="ECO:0007669"/>
    <property type="project" value="EnsemblFungi"/>
</dbReference>
<dbReference type="STRING" id="645134.A0A0L0HLX8"/>
<dbReference type="GO" id="GO:0006123">
    <property type="term" value="P:mitochondrial electron transport, cytochrome c to oxygen"/>
    <property type="evidence" value="ECO:0007669"/>
    <property type="project" value="EnsemblFungi"/>
</dbReference>
<dbReference type="GO" id="GO:0045277">
    <property type="term" value="C:respiratory chain complex IV"/>
    <property type="evidence" value="ECO:0007669"/>
    <property type="project" value="EnsemblFungi"/>
</dbReference>
<evidence type="ECO:0000313" key="5">
    <source>
        <dbReference type="Proteomes" id="UP000053201"/>
    </source>
</evidence>
<feature type="binding site" evidence="3">
    <location>
        <position position="136"/>
    </location>
    <ligand>
        <name>Zn(2+)</name>
        <dbReference type="ChEBI" id="CHEBI:29105"/>
    </ligand>
</feature>
<keyword evidence="5" id="KW-1185">Reference proteome</keyword>
<dbReference type="Proteomes" id="UP000053201">
    <property type="component" value="Unassembled WGS sequence"/>
</dbReference>
<dbReference type="PANTHER" id="PTHR10122">
    <property type="entry name" value="CYTOCHROME C OXIDASE SUBUNIT 5B, MITOCHONDRIAL"/>
    <property type="match status" value="1"/>
</dbReference>
<dbReference type="RefSeq" id="XP_016610480.1">
    <property type="nucleotide sequence ID" value="XM_016751191.1"/>
</dbReference>
<dbReference type="InterPro" id="IPR036972">
    <property type="entry name" value="Cyt_c_oxidase_su5b_sf"/>
</dbReference>
<dbReference type="InterPro" id="IPR002124">
    <property type="entry name" value="Cyt_c_oxidase_su5b"/>
</dbReference>
<dbReference type="GO" id="GO:0033617">
    <property type="term" value="P:mitochondrial respiratory chain complex IV assembly"/>
    <property type="evidence" value="ECO:0007669"/>
    <property type="project" value="EnsemblFungi"/>
</dbReference>
<name>A0A0L0HLX8_SPIPD</name>
<dbReference type="InParanoid" id="A0A0L0HLX8"/>
<dbReference type="GO" id="GO:0005740">
    <property type="term" value="C:mitochondrial envelope"/>
    <property type="evidence" value="ECO:0007669"/>
    <property type="project" value="InterPro"/>
</dbReference>
<evidence type="ECO:0000256" key="3">
    <source>
        <dbReference type="PIRSR" id="PIRSR602124-2"/>
    </source>
</evidence>
<dbReference type="OMA" id="DHKPYWM"/>
<dbReference type="PROSITE" id="PS51359">
    <property type="entry name" value="COX5B_2"/>
    <property type="match status" value="1"/>
</dbReference>
<proteinExistence type="predicted"/>
<gene>
    <name evidence="4" type="ORF">SPPG_02905</name>
</gene>
<dbReference type="VEuPathDB" id="FungiDB:SPPG_02905"/>
<evidence type="ECO:0000256" key="2">
    <source>
        <dbReference type="ARBA" id="ARBA00022833"/>
    </source>
</evidence>
<dbReference type="FunCoup" id="A0A0L0HLX8">
    <property type="interactions" value="210"/>
</dbReference>
<dbReference type="AlphaFoldDB" id="A0A0L0HLX8"/>